<dbReference type="HOGENOM" id="CLU_1731162_0_0_1"/>
<protein>
    <submittedName>
        <fullName evidence="1">Uncharacterized protein</fullName>
    </submittedName>
</protein>
<dbReference type="InParanoid" id="A0A067MVF0"/>
<evidence type="ECO:0000313" key="2">
    <source>
        <dbReference type="Proteomes" id="UP000027195"/>
    </source>
</evidence>
<organism evidence="1 2">
    <name type="scientific">Botryobasidium botryosum (strain FD-172 SS1)</name>
    <dbReference type="NCBI Taxonomy" id="930990"/>
    <lineage>
        <taxon>Eukaryota</taxon>
        <taxon>Fungi</taxon>
        <taxon>Dikarya</taxon>
        <taxon>Basidiomycota</taxon>
        <taxon>Agaricomycotina</taxon>
        <taxon>Agaricomycetes</taxon>
        <taxon>Cantharellales</taxon>
        <taxon>Botryobasidiaceae</taxon>
        <taxon>Botryobasidium</taxon>
    </lineage>
</organism>
<evidence type="ECO:0000313" key="1">
    <source>
        <dbReference type="EMBL" id="KDQ19723.1"/>
    </source>
</evidence>
<gene>
    <name evidence="1" type="ORF">BOTBODRAFT_375026</name>
</gene>
<reference evidence="2" key="1">
    <citation type="journal article" date="2014" name="Proc. Natl. Acad. Sci. U.S.A.">
        <title>Extensive sampling of basidiomycete genomes demonstrates inadequacy of the white-rot/brown-rot paradigm for wood decay fungi.</title>
        <authorList>
            <person name="Riley R."/>
            <person name="Salamov A.A."/>
            <person name="Brown D.W."/>
            <person name="Nagy L.G."/>
            <person name="Floudas D."/>
            <person name="Held B.W."/>
            <person name="Levasseur A."/>
            <person name="Lombard V."/>
            <person name="Morin E."/>
            <person name="Otillar R."/>
            <person name="Lindquist E.A."/>
            <person name="Sun H."/>
            <person name="LaButti K.M."/>
            <person name="Schmutz J."/>
            <person name="Jabbour D."/>
            <person name="Luo H."/>
            <person name="Baker S.E."/>
            <person name="Pisabarro A.G."/>
            <person name="Walton J.D."/>
            <person name="Blanchette R.A."/>
            <person name="Henrissat B."/>
            <person name="Martin F."/>
            <person name="Cullen D."/>
            <person name="Hibbett D.S."/>
            <person name="Grigoriev I.V."/>
        </authorList>
    </citation>
    <scope>NUCLEOTIDE SEQUENCE [LARGE SCALE GENOMIC DNA]</scope>
    <source>
        <strain evidence="2">FD-172 SS1</strain>
    </source>
</reference>
<name>A0A067MVF0_BOTB1</name>
<dbReference type="EMBL" id="KL198018">
    <property type="protein sequence ID" value="KDQ19723.1"/>
    <property type="molecule type" value="Genomic_DNA"/>
</dbReference>
<proteinExistence type="predicted"/>
<keyword evidence="2" id="KW-1185">Reference proteome</keyword>
<dbReference type="AlphaFoldDB" id="A0A067MVF0"/>
<accession>A0A067MVF0</accession>
<dbReference type="Proteomes" id="UP000027195">
    <property type="component" value="Unassembled WGS sequence"/>
</dbReference>
<sequence length="151" mass="16753">MSTKNKNARHCSLGKPVHLALEFECLGIITGRASNVYDVQRWQRVSISAMSFFSCNLLMSDSAAWHSLATSGYIPPCCSAWLNDFGLVEWLYSSFFEPSRPGGFLPPNKRARACRNTLLPTSIALTQSPRGNRVGVSKPAFEQCIPHYTLP</sequence>